<dbReference type="InterPro" id="IPR006684">
    <property type="entry name" value="YbgC/YbaW"/>
</dbReference>
<gene>
    <name evidence="5" type="ORF">AACH10_18610</name>
</gene>
<dbReference type="InterPro" id="IPR029069">
    <property type="entry name" value="HotDog_dom_sf"/>
</dbReference>
<dbReference type="SUPFAM" id="SSF55729">
    <property type="entry name" value="Acyl-CoA N-acyltransferases (Nat)"/>
    <property type="match status" value="1"/>
</dbReference>
<dbReference type="PANTHER" id="PTHR43877">
    <property type="entry name" value="AMINOALKYLPHOSPHONATE N-ACETYLTRANSFERASE-RELATED-RELATED"/>
    <property type="match status" value="1"/>
</dbReference>
<accession>A0ABU9CKA1</accession>
<keyword evidence="2 5" id="KW-0378">Hydrolase</keyword>
<dbReference type="CDD" id="cd04301">
    <property type="entry name" value="NAT_SF"/>
    <property type="match status" value="1"/>
</dbReference>
<dbReference type="EC" id="3.1.2.-" evidence="5"/>
<sequence>MTTRADYRHFERLRVRWAEIDMQGIVFNGHYLMYFDTAVAGYWRAMALPYQETMQYLDGDLYVRKSTLEYNGSARYDDLIDVGVRTQRIGNSSMVLACAVFRGDQLLVSGELVYVFADPATMSSRPVPQQLRDLLEGFEAGKPMVDVRVGAWDELGREAGAIRTTVFVEEQKIPAEMEWDAADAVAVHAVAYNRLGRPLATGRLLEHVPGVAKIGRMAVLPPMRGTRIGRSVLDALMQAARARGDREVILHAQTSAAGFYARAGFAPRGPEFEEAGIPHIEMVRSL</sequence>
<dbReference type="InterPro" id="IPR000182">
    <property type="entry name" value="GNAT_dom"/>
</dbReference>
<dbReference type="InterPro" id="IPR050832">
    <property type="entry name" value="Bact_Acetyltransf"/>
</dbReference>
<keyword evidence="1" id="KW-0808">Transferase</keyword>
<evidence type="ECO:0000256" key="2">
    <source>
        <dbReference type="ARBA" id="ARBA00022801"/>
    </source>
</evidence>
<reference evidence="5 6" key="1">
    <citation type="submission" date="2024-04" db="EMBL/GenBank/DDBJ databases">
        <title>Novel species of the genus Ideonella isolated from streams.</title>
        <authorList>
            <person name="Lu H."/>
        </authorList>
    </citation>
    <scope>NUCLEOTIDE SEQUENCE [LARGE SCALE GENOMIC DNA]</scope>
    <source>
        <strain evidence="5 6">DXS22W</strain>
    </source>
</reference>
<keyword evidence="3" id="KW-0012">Acyltransferase</keyword>
<dbReference type="InterPro" id="IPR016181">
    <property type="entry name" value="Acyl_CoA_acyltransferase"/>
</dbReference>
<keyword evidence="6" id="KW-1185">Reference proteome</keyword>
<dbReference type="Pfam" id="PF03061">
    <property type="entry name" value="4HBT"/>
    <property type="match status" value="1"/>
</dbReference>
<proteinExistence type="predicted"/>
<feature type="domain" description="N-acetyltransferase" evidence="4">
    <location>
        <begin position="145"/>
        <end position="286"/>
    </location>
</feature>
<dbReference type="NCBIfam" id="TIGR00051">
    <property type="entry name" value="YbgC/FadM family acyl-CoA thioesterase"/>
    <property type="match status" value="1"/>
</dbReference>
<evidence type="ECO:0000313" key="5">
    <source>
        <dbReference type="EMBL" id="MEK8052270.1"/>
    </source>
</evidence>
<evidence type="ECO:0000256" key="3">
    <source>
        <dbReference type="ARBA" id="ARBA00023315"/>
    </source>
</evidence>
<evidence type="ECO:0000259" key="4">
    <source>
        <dbReference type="PROSITE" id="PS51186"/>
    </source>
</evidence>
<dbReference type="EMBL" id="JBBUTH010000009">
    <property type="protein sequence ID" value="MEK8052270.1"/>
    <property type="molecule type" value="Genomic_DNA"/>
</dbReference>
<dbReference type="CDD" id="cd00586">
    <property type="entry name" value="4HBT"/>
    <property type="match status" value="1"/>
</dbReference>
<dbReference type="Gene3D" id="3.40.630.30">
    <property type="match status" value="1"/>
</dbReference>
<dbReference type="Gene3D" id="3.10.129.10">
    <property type="entry name" value="Hotdog Thioesterase"/>
    <property type="match status" value="1"/>
</dbReference>
<organism evidence="5 6">
    <name type="scientific">Pseudaquabacterium inlustre</name>
    <dbReference type="NCBI Taxonomy" id="2984192"/>
    <lineage>
        <taxon>Bacteria</taxon>
        <taxon>Pseudomonadati</taxon>
        <taxon>Pseudomonadota</taxon>
        <taxon>Betaproteobacteria</taxon>
        <taxon>Burkholderiales</taxon>
        <taxon>Sphaerotilaceae</taxon>
        <taxon>Pseudaquabacterium</taxon>
    </lineage>
</organism>
<dbReference type="SUPFAM" id="SSF54637">
    <property type="entry name" value="Thioesterase/thiol ester dehydrase-isomerase"/>
    <property type="match status" value="1"/>
</dbReference>
<name>A0ABU9CKA1_9BURK</name>
<comment type="caution">
    <text evidence="5">The sequence shown here is derived from an EMBL/GenBank/DDBJ whole genome shotgun (WGS) entry which is preliminary data.</text>
</comment>
<evidence type="ECO:0000313" key="6">
    <source>
        <dbReference type="Proteomes" id="UP001365405"/>
    </source>
</evidence>
<dbReference type="GO" id="GO:0016787">
    <property type="term" value="F:hydrolase activity"/>
    <property type="evidence" value="ECO:0007669"/>
    <property type="project" value="UniProtKB-KW"/>
</dbReference>
<dbReference type="Proteomes" id="UP001365405">
    <property type="component" value="Unassembled WGS sequence"/>
</dbReference>
<dbReference type="Pfam" id="PF13673">
    <property type="entry name" value="Acetyltransf_10"/>
    <property type="match status" value="1"/>
</dbReference>
<dbReference type="RefSeq" id="WP_341411985.1">
    <property type="nucleotide sequence ID" value="NZ_JBBUTH010000009.1"/>
</dbReference>
<protein>
    <submittedName>
        <fullName evidence="5">YbgC/FadM family acyl-CoA thioesterase</fullName>
        <ecNumber evidence="5">3.1.2.-</ecNumber>
    </submittedName>
</protein>
<evidence type="ECO:0000256" key="1">
    <source>
        <dbReference type="ARBA" id="ARBA00022679"/>
    </source>
</evidence>
<dbReference type="InterPro" id="IPR006683">
    <property type="entry name" value="Thioestr_dom"/>
</dbReference>
<dbReference type="PROSITE" id="PS51186">
    <property type="entry name" value="GNAT"/>
    <property type="match status" value="1"/>
</dbReference>